<comment type="caution">
    <text evidence="1">The sequence shown here is derived from an EMBL/GenBank/DDBJ whole genome shotgun (WGS) entry which is preliminary data.</text>
</comment>
<sequence length="250" mass="28963">MNIIKVPALRCYISCESGSSRVYAWKPNHNATEHGYFSISNGSYLGAPASGRELSKSDKLTITKFLVDQRDYVTSQRDLDYLTMPQHFRSVEQSTVARLFLHYNPYLPNWKVSTQVWKAVDENPAFRWNRKFFTDSLRILVTEGEVTEFRLDVLRDTWEQSFADTMGIDDFLSEMDSLETRKFVTQTSVIRGCKLWEITGVPHLFLRKQFVEGKKECTRAEYVWIDSAGEARRLKTPATHHGNGIIEYLL</sequence>
<keyword evidence="2" id="KW-1185">Reference proteome</keyword>
<evidence type="ECO:0000313" key="1">
    <source>
        <dbReference type="EMBL" id="TWT31342.1"/>
    </source>
</evidence>
<evidence type="ECO:0000313" key="2">
    <source>
        <dbReference type="Proteomes" id="UP000318878"/>
    </source>
</evidence>
<protein>
    <submittedName>
        <fullName evidence="1">Uncharacterized protein</fullName>
    </submittedName>
</protein>
<dbReference type="AlphaFoldDB" id="A0A5C5V0S1"/>
<dbReference type="EMBL" id="SJPF01000004">
    <property type="protein sequence ID" value="TWT31342.1"/>
    <property type="molecule type" value="Genomic_DNA"/>
</dbReference>
<organism evidence="1 2">
    <name type="scientific">Blastopirellula retiformator</name>
    <dbReference type="NCBI Taxonomy" id="2527970"/>
    <lineage>
        <taxon>Bacteria</taxon>
        <taxon>Pseudomonadati</taxon>
        <taxon>Planctomycetota</taxon>
        <taxon>Planctomycetia</taxon>
        <taxon>Pirellulales</taxon>
        <taxon>Pirellulaceae</taxon>
        <taxon>Blastopirellula</taxon>
    </lineage>
</organism>
<proteinExistence type="predicted"/>
<name>A0A5C5V0S1_9BACT</name>
<reference evidence="1 2" key="1">
    <citation type="submission" date="2019-02" db="EMBL/GenBank/DDBJ databases">
        <title>Deep-cultivation of Planctomycetes and their phenomic and genomic characterization uncovers novel biology.</title>
        <authorList>
            <person name="Wiegand S."/>
            <person name="Jogler M."/>
            <person name="Boedeker C."/>
            <person name="Pinto D."/>
            <person name="Vollmers J."/>
            <person name="Rivas-Marin E."/>
            <person name="Kohn T."/>
            <person name="Peeters S.H."/>
            <person name="Heuer A."/>
            <person name="Rast P."/>
            <person name="Oberbeckmann S."/>
            <person name="Bunk B."/>
            <person name="Jeske O."/>
            <person name="Meyerdierks A."/>
            <person name="Storesund J.E."/>
            <person name="Kallscheuer N."/>
            <person name="Luecker S."/>
            <person name="Lage O.M."/>
            <person name="Pohl T."/>
            <person name="Merkel B.J."/>
            <person name="Hornburger P."/>
            <person name="Mueller R.-W."/>
            <person name="Bruemmer F."/>
            <person name="Labrenz M."/>
            <person name="Spormann A.M."/>
            <person name="Op Den Camp H."/>
            <person name="Overmann J."/>
            <person name="Amann R."/>
            <person name="Jetten M.S.M."/>
            <person name="Mascher T."/>
            <person name="Medema M.H."/>
            <person name="Devos D.P."/>
            <person name="Kaster A.-K."/>
            <person name="Ovreas L."/>
            <person name="Rohde M."/>
            <person name="Galperin M.Y."/>
            <person name="Jogler C."/>
        </authorList>
    </citation>
    <scope>NUCLEOTIDE SEQUENCE [LARGE SCALE GENOMIC DNA]</scope>
    <source>
        <strain evidence="1 2">Enr8</strain>
    </source>
</reference>
<dbReference type="Proteomes" id="UP000318878">
    <property type="component" value="Unassembled WGS sequence"/>
</dbReference>
<accession>A0A5C5V0S1</accession>
<gene>
    <name evidence="1" type="ORF">Enr8_32620</name>
</gene>